<accession>A0A920BS80</accession>
<dbReference type="Proteomes" id="UP000682111">
    <property type="component" value="Unassembled WGS sequence"/>
</dbReference>
<dbReference type="InterPro" id="IPR009920">
    <property type="entry name" value="HEPPP_synth_su1"/>
</dbReference>
<comment type="caution">
    <text evidence="1">The sequence shown here is derived from an EMBL/GenBank/DDBJ whole genome shotgun (WGS) entry which is preliminary data.</text>
</comment>
<dbReference type="Pfam" id="PF07307">
    <property type="entry name" value="HEPPP_synt_1"/>
    <property type="match status" value="1"/>
</dbReference>
<dbReference type="EMBL" id="BORC01000001">
    <property type="protein sequence ID" value="GIN60738.1"/>
    <property type="molecule type" value="Genomic_DNA"/>
</dbReference>
<dbReference type="AlphaFoldDB" id="A0A920BS80"/>
<gene>
    <name evidence="1" type="ORF">J27TS8_07310</name>
</gene>
<protein>
    <recommendedName>
        <fullName evidence="3">Heptaprenyl diphosphate synthase</fullName>
    </recommendedName>
</protein>
<reference evidence="1" key="1">
    <citation type="submission" date="2021-03" db="EMBL/GenBank/DDBJ databases">
        <title>Antimicrobial resistance genes in bacteria isolated from Japanese honey, and their potential for conferring macrolide and lincosamide resistance in the American foulbrood pathogen Paenibacillus larvae.</title>
        <authorList>
            <person name="Okamoto M."/>
            <person name="Kumagai M."/>
            <person name="Kanamori H."/>
            <person name="Takamatsu D."/>
        </authorList>
    </citation>
    <scope>NUCLEOTIDE SEQUENCE</scope>
    <source>
        <strain evidence="1">J27TS8</strain>
    </source>
</reference>
<dbReference type="GO" id="GO:0009234">
    <property type="term" value="P:menaquinone biosynthetic process"/>
    <property type="evidence" value="ECO:0007669"/>
    <property type="project" value="InterPro"/>
</dbReference>
<dbReference type="Gene3D" id="1.20.120.1450">
    <property type="match status" value="1"/>
</dbReference>
<organism evidence="1 2">
    <name type="scientific">Robertmurraya siralis</name>
    <dbReference type="NCBI Taxonomy" id="77777"/>
    <lineage>
        <taxon>Bacteria</taxon>
        <taxon>Bacillati</taxon>
        <taxon>Bacillota</taxon>
        <taxon>Bacilli</taxon>
        <taxon>Bacillales</taxon>
        <taxon>Bacillaceae</taxon>
        <taxon>Robertmurraya</taxon>
    </lineage>
</organism>
<keyword evidence="2" id="KW-1185">Reference proteome</keyword>
<dbReference type="OrthoDB" id="2417886at2"/>
<evidence type="ECO:0000313" key="1">
    <source>
        <dbReference type="EMBL" id="GIN60738.1"/>
    </source>
</evidence>
<evidence type="ECO:0000313" key="2">
    <source>
        <dbReference type="Proteomes" id="UP000682111"/>
    </source>
</evidence>
<evidence type="ECO:0008006" key="3">
    <source>
        <dbReference type="Google" id="ProtNLM"/>
    </source>
</evidence>
<name>A0A920BS80_9BACI</name>
<proteinExistence type="predicted"/>
<sequence>MLNLQQKLEYVREKIEGKIHHPFLTKNIEAPIIDEDKLFFLVSFLDDLNVSIEDMESYVVPTMLLQIALDTHDKVTNDLSGDSNLKHRQLTVLAGVYYSGLYYKILADQDNIEVIRLLAEGIETINDQKIIVYQQELDGIEKLIECLKNIEASLHKKLIKHLHAKGWDDVITNFLLIKRLNKEREQFVKSHTSVVFEGLKKLVFPKHEHTLKELSHEQRNHLVFICDKYISFSKELLIKAKNKLPLVNEAVESKIEVVLNQHQIGVKSLVEEG</sequence>
<dbReference type="RefSeq" id="WP_095306547.1">
    <property type="nucleotide sequence ID" value="NZ_BORC01000001.1"/>
</dbReference>